<dbReference type="GO" id="GO:0005546">
    <property type="term" value="F:phosphatidylinositol-4,5-bisphosphate binding"/>
    <property type="evidence" value="ECO:0007669"/>
    <property type="project" value="InterPro"/>
</dbReference>
<evidence type="ECO:0000313" key="6">
    <source>
        <dbReference type="Proteomes" id="UP000289738"/>
    </source>
</evidence>
<dbReference type="Pfam" id="PF03081">
    <property type="entry name" value="Exo70_C"/>
    <property type="match status" value="1"/>
</dbReference>
<keyword evidence="3" id="KW-0653">Protein transport</keyword>
<comment type="caution">
    <text evidence="5">The sequence shown here is derived from an EMBL/GenBank/DDBJ whole genome shotgun (WGS) entry which is preliminary data.</text>
</comment>
<dbReference type="Proteomes" id="UP000289738">
    <property type="component" value="Chromosome A10"/>
</dbReference>
<feature type="domain" description="Exocyst complex subunit Exo70 C-terminal" evidence="4">
    <location>
        <begin position="248"/>
        <end position="594"/>
    </location>
</feature>
<dbReference type="InterPro" id="IPR046364">
    <property type="entry name" value="Exo70_C"/>
</dbReference>
<dbReference type="Pfam" id="PF20669">
    <property type="entry name" value="Exo70_N"/>
    <property type="match status" value="1"/>
</dbReference>
<reference evidence="5 6" key="1">
    <citation type="submission" date="2019-01" db="EMBL/GenBank/DDBJ databases">
        <title>Sequencing of cultivated peanut Arachis hypogaea provides insights into genome evolution and oil improvement.</title>
        <authorList>
            <person name="Chen X."/>
        </authorList>
    </citation>
    <scope>NUCLEOTIDE SEQUENCE [LARGE SCALE GENOMIC DNA]</scope>
    <source>
        <strain evidence="6">cv. Fuhuasheng</strain>
        <tissue evidence="5">Leaves</tissue>
    </source>
</reference>
<evidence type="ECO:0000313" key="5">
    <source>
        <dbReference type="EMBL" id="RYR32985.1"/>
    </source>
</evidence>
<dbReference type="GO" id="GO:0015031">
    <property type="term" value="P:protein transport"/>
    <property type="evidence" value="ECO:0007669"/>
    <property type="project" value="UniProtKB-KW"/>
</dbReference>
<dbReference type="GO" id="GO:0006887">
    <property type="term" value="P:exocytosis"/>
    <property type="evidence" value="ECO:0007669"/>
    <property type="project" value="UniProtKB-KW"/>
</dbReference>
<keyword evidence="6" id="KW-1185">Reference proteome</keyword>
<dbReference type="EMBL" id="SDMP01000010">
    <property type="protein sequence ID" value="RYR32985.1"/>
    <property type="molecule type" value="Genomic_DNA"/>
</dbReference>
<name>A0A445B2R7_ARAHY</name>
<evidence type="ECO:0000259" key="4">
    <source>
        <dbReference type="Pfam" id="PF03081"/>
    </source>
</evidence>
<dbReference type="PANTHER" id="PTHR12542">
    <property type="entry name" value="EXOCYST COMPLEX PROTEIN EXO70"/>
    <property type="match status" value="1"/>
</dbReference>
<gene>
    <name evidence="5" type="ORF">Ahy_A10g047514</name>
</gene>
<proteinExistence type="inferred from homology"/>
<dbReference type="STRING" id="3818.A0A445B2R7"/>
<dbReference type="GO" id="GO:0000145">
    <property type="term" value="C:exocyst"/>
    <property type="evidence" value="ECO:0007669"/>
    <property type="project" value="InterPro"/>
</dbReference>
<dbReference type="PANTHER" id="PTHR12542:SF49">
    <property type="entry name" value="EXOCYST SUBUNIT EXO70 FAMILY PROTEIN"/>
    <property type="match status" value="1"/>
</dbReference>
<dbReference type="Gene3D" id="1.20.1280.170">
    <property type="entry name" value="Exocyst complex component Exo70"/>
    <property type="match status" value="1"/>
</dbReference>
<evidence type="ECO:0000256" key="1">
    <source>
        <dbReference type="ARBA" id="ARBA00006756"/>
    </source>
</evidence>
<comment type="function">
    <text evidence="3">Component of the exocyst complex.</text>
</comment>
<keyword evidence="3" id="KW-0268">Exocytosis</keyword>
<evidence type="ECO:0000256" key="3">
    <source>
        <dbReference type="RuleBase" id="RU365026"/>
    </source>
</evidence>
<protein>
    <recommendedName>
        <fullName evidence="3">Exocyst subunit Exo70 family protein</fullName>
    </recommendedName>
</protein>
<dbReference type="SUPFAM" id="SSF74788">
    <property type="entry name" value="Cullin repeat-like"/>
    <property type="match status" value="1"/>
</dbReference>
<dbReference type="InterPro" id="IPR016159">
    <property type="entry name" value="Cullin_repeat-like_dom_sf"/>
</dbReference>
<keyword evidence="2 3" id="KW-0813">Transport</keyword>
<sequence>MAFEESELMIPELEREENLIAAARHVVRALGSKKNLTGDAKKILADLGTQLRSISIASSKEKGLEDRLNAIEEVIMNWEEDQSEYLNAADETRRLIEKLESSTLSKEDKEYKLLHRAYSILQTAMSQLEQVFKNLLSQNTQPFEPEYVSFRSEGDFSDENSVVSFGDESVESFRRDSINDPVSPDVILHLRCIASLMFASGYRQECCHAYTMARREALEQCLAILEIEKQSIENVLRMEWTALNSKIKRWIWAVRIFVRVYLASEKWLADRIFGEGEPVSQVCFVDASKSLMLQLLNFAGAVSIGPRKPEKLFKILDMYEVLSSLVPEVTDLYQDKAGSSVRFEFLEAITGLGDCVKATFLEFEHAIASDGASTPFVGGGIHPLTRYVMNYLETLTDYGEKLNHLLKDKEETEEGKMARHFRSVASILEFNLDEKSKLYKDVPLQHLFLVNNIQYMARKVKGSDELGSIFGDDWIRKRKSKYRQHAMNYQRHSLSPILSFLKDDGIQMQGTTSNVGSKNVLKDKLRSFYIAFEDLYRVQTAWNIPDIQLREELRIALSLKVVQAYRQFVGRHGNQISEKHVKYSAEDLEAYILDFFEGAAKSLQSPRKK</sequence>
<comment type="similarity">
    <text evidence="1 3">Belongs to the EXO70 family.</text>
</comment>
<dbReference type="InterPro" id="IPR004140">
    <property type="entry name" value="Exo70"/>
</dbReference>
<dbReference type="AlphaFoldDB" id="A0A445B2R7"/>
<organism evidence="5 6">
    <name type="scientific">Arachis hypogaea</name>
    <name type="common">Peanut</name>
    <dbReference type="NCBI Taxonomy" id="3818"/>
    <lineage>
        <taxon>Eukaryota</taxon>
        <taxon>Viridiplantae</taxon>
        <taxon>Streptophyta</taxon>
        <taxon>Embryophyta</taxon>
        <taxon>Tracheophyta</taxon>
        <taxon>Spermatophyta</taxon>
        <taxon>Magnoliopsida</taxon>
        <taxon>eudicotyledons</taxon>
        <taxon>Gunneridae</taxon>
        <taxon>Pentapetalae</taxon>
        <taxon>rosids</taxon>
        <taxon>fabids</taxon>
        <taxon>Fabales</taxon>
        <taxon>Fabaceae</taxon>
        <taxon>Papilionoideae</taxon>
        <taxon>50 kb inversion clade</taxon>
        <taxon>dalbergioids sensu lato</taxon>
        <taxon>Dalbergieae</taxon>
        <taxon>Pterocarpus clade</taxon>
        <taxon>Arachis</taxon>
    </lineage>
</organism>
<accession>A0A445B2R7</accession>
<evidence type="ECO:0000256" key="2">
    <source>
        <dbReference type="ARBA" id="ARBA00022448"/>
    </source>
</evidence>